<proteinExistence type="predicted"/>
<protein>
    <submittedName>
        <fullName evidence="2">Uncharacterized protein</fullName>
    </submittedName>
</protein>
<gene>
    <name evidence="2" type="ORF">GO493_05445</name>
</gene>
<organism evidence="2 3">
    <name type="scientific">Chitinophaga tropicalis</name>
    <dbReference type="NCBI Taxonomy" id="2683588"/>
    <lineage>
        <taxon>Bacteria</taxon>
        <taxon>Pseudomonadati</taxon>
        <taxon>Bacteroidota</taxon>
        <taxon>Chitinophagia</taxon>
        <taxon>Chitinophagales</taxon>
        <taxon>Chitinophagaceae</taxon>
        <taxon>Chitinophaga</taxon>
    </lineage>
</organism>
<keyword evidence="1" id="KW-1133">Transmembrane helix</keyword>
<sequence length="172" mass="19973">MNKLSPFLHIVSYSCNKNKQYMWWKKRHNQKEQPRRMPGATRLFQLVLTAQRKWAAWMGSKASRWSRRQTKLYLAIFCAVIGGTCVHILIQAFSGQPSIRVSTHDKISILPMGQAMQRVEFTELEAARISGFIRYLDSLQTTPTGMQMYLELARNRPGLIDSLQTIRQFLKP</sequence>
<dbReference type="EMBL" id="WRXN01000001">
    <property type="protein sequence ID" value="MVT07696.1"/>
    <property type="molecule type" value="Genomic_DNA"/>
</dbReference>
<evidence type="ECO:0000313" key="2">
    <source>
        <dbReference type="EMBL" id="MVT07696.1"/>
    </source>
</evidence>
<dbReference type="AlphaFoldDB" id="A0A7K1U068"/>
<comment type="caution">
    <text evidence="2">The sequence shown here is derived from an EMBL/GenBank/DDBJ whole genome shotgun (WGS) entry which is preliminary data.</text>
</comment>
<evidence type="ECO:0000256" key="1">
    <source>
        <dbReference type="SAM" id="Phobius"/>
    </source>
</evidence>
<accession>A0A7K1U068</accession>
<dbReference type="PROSITE" id="PS51257">
    <property type="entry name" value="PROKAR_LIPOPROTEIN"/>
    <property type="match status" value="1"/>
</dbReference>
<keyword evidence="3" id="KW-1185">Reference proteome</keyword>
<name>A0A7K1U068_9BACT</name>
<keyword evidence="1" id="KW-0812">Transmembrane</keyword>
<evidence type="ECO:0000313" key="3">
    <source>
        <dbReference type="Proteomes" id="UP000461730"/>
    </source>
</evidence>
<feature type="transmembrane region" description="Helical" evidence="1">
    <location>
        <begin position="72"/>
        <end position="93"/>
    </location>
</feature>
<dbReference type="RefSeq" id="WP_157305078.1">
    <property type="nucleotide sequence ID" value="NZ_WRXN01000001.1"/>
</dbReference>
<dbReference type="Proteomes" id="UP000461730">
    <property type="component" value="Unassembled WGS sequence"/>
</dbReference>
<keyword evidence="1" id="KW-0472">Membrane</keyword>
<reference evidence="2 3" key="1">
    <citation type="submission" date="2019-12" db="EMBL/GenBank/DDBJ databases">
        <title>Chitinophaga sp. strain ysch24 (GDMCC 1.1355), whole genome shotgun sequence.</title>
        <authorList>
            <person name="Zhang X."/>
        </authorList>
    </citation>
    <scope>NUCLEOTIDE SEQUENCE [LARGE SCALE GENOMIC DNA]</scope>
    <source>
        <strain evidence="3">ysch24</strain>
    </source>
</reference>